<dbReference type="InterPro" id="IPR000073">
    <property type="entry name" value="AB_hydrolase_1"/>
</dbReference>
<dbReference type="Proteomes" id="UP000184267">
    <property type="component" value="Unassembled WGS sequence"/>
</dbReference>
<proteinExistence type="inferred from homology"/>
<dbReference type="OMA" id="AVIAWHV"/>
<sequence>MAEGDNSEWPGISEGVQSRTLPVRDLDVHFFEAGKPTDPLILLLHGFPEIAYSWRKVILPLSRAGLGYRIVAPDLRGFGRTKPHNSSAPGAARPLTFEDDVTPYKVLNLVEDVVALVSALRHDSIACLIGHDAGSTIAGFTALAHPALVKSVVFASTPFTGVPAQPGALFPATLVEGALAALDPPRKHYMLYFSTPGANEDMWRPPQGLRALLRAYLHVKSADWAQNDPHPLEPSAAGLATLPHYYVMPRGATMADVAQADAPSAEEAQRCAWLPEEELAVYAREYERTGFQGGLNRYRVTTDAALAEELTAFAGQTIDVPAMYVTGLKDWGAYQNPGGIEKMQGEVCTDMGEDEIILVPGAGHWVQQERPEEFVRYLSEFLKGTPDAVIRTMSDPGFFQTLQANTV</sequence>
<dbReference type="InterPro" id="IPR000639">
    <property type="entry name" value="Epox_hydrolase-like"/>
</dbReference>
<comment type="similarity">
    <text evidence="2">Belongs to the AB hydrolase superfamily. Epoxide hydrolase family.</text>
</comment>
<keyword evidence="5" id="KW-1185">Reference proteome</keyword>
<gene>
    <name evidence="4" type="ORF">TRAPUB_1574</name>
</gene>
<evidence type="ECO:0000259" key="3">
    <source>
        <dbReference type="Pfam" id="PF00561"/>
    </source>
</evidence>
<dbReference type="PRINTS" id="PR00412">
    <property type="entry name" value="EPOXHYDRLASE"/>
</dbReference>
<evidence type="ECO:0000313" key="4">
    <source>
        <dbReference type="EMBL" id="OJT07551.1"/>
    </source>
</evidence>
<dbReference type="OrthoDB" id="6431331at2759"/>
<dbReference type="SUPFAM" id="SSF53474">
    <property type="entry name" value="alpha/beta-Hydrolases"/>
    <property type="match status" value="1"/>
</dbReference>
<reference evidence="4 5" key="1">
    <citation type="submission" date="2016-10" db="EMBL/GenBank/DDBJ databases">
        <title>Genome sequence of the basidiomycete white-rot fungus Trametes pubescens.</title>
        <authorList>
            <person name="Makela M.R."/>
            <person name="Granchi Z."/>
            <person name="Peng M."/>
            <person name="De Vries R.P."/>
            <person name="Grigoriev I."/>
            <person name="Riley R."/>
            <person name="Hilden K."/>
        </authorList>
    </citation>
    <scope>NUCLEOTIDE SEQUENCE [LARGE SCALE GENOMIC DNA]</scope>
    <source>
        <strain evidence="4 5">FBCC735</strain>
    </source>
</reference>
<dbReference type="InterPro" id="IPR029058">
    <property type="entry name" value="AB_hydrolase_fold"/>
</dbReference>
<dbReference type="Gene3D" id="3.40.50.1820">
    <property type="entry name" value="alpha/beta hydrolase"/>
    <property type="match status" value="1"/>
</dbReference>
<name>A0A1M2VIX0_TRAPU</name>
<dbReference type="STRING" id="154538.A0A1M2VIX0"/>
<comment type="caution">
    <text evidence="4">The sequence shown here is derived from an EMBL/GenBank/DDBJ whole genome shotgun (WGS) entry which is preliminary data.</text>
</comment>
<protein>
    <submittedName>
        <fullName evidence="4">Bifunctional epoxide hydrolase 2</fullName>
    </submittedName>
</protein>
<evidence type="ECO:0000256" key="1">
    <source>
        <dbReference type="ARBA" id="ARBA00022801"/>
    </source>
</evidence>
<dbReference type="PANTHER" id="PTHR43329">
    <property type="entry name" value="EPOXIDE HYDROLASE"/>
    <property type="match status" value="1"/>
</dbReference>
<dbReference type="AlphaFoldDB" id="A0A1M2VIX0"/>
<dbReference type="EMBL" id="MNAD01001168">
    <property type="protein sequence ID" value="OJT07551.1"/>
    <property type="molecule type" value="Genomic_DNA"/>
</dbReference>
<organism evidence="4 5">
    <name type="scientific">Trametes pubescens</name>
    <name type="common">White-rot fungus</name>
    <dbReference type="NCBI Taxonomy" id="154538"/>
    <lineage>
        <taxon>Eukaryota</taxon>
        <taxon>Fungi</taxon>
        <taxon>Dikarya</taxon>
        <taxon>Basidiomycota</taxon>
        <taxon>Agaricomycotina</taxon>
        <taxon>Agaricomycetes</taxon>
        <taxon>Polyporales</taxon>
        <taxon>Polyporaceae</taxon>
        <taxon>Trametes</taxon>
    </lineage>
</organism>
<keyword evidence="1 4" id="KW-0378">Hydrolase</keyword>
<accession>A0A1M2VIX0</accession>
<feature type="domain" description="AB hydrolase-1" evidence="3">
    <location>
        <begin position="39"/>
        <end position="160"/>
    </location>
</feature>
<evidence type="ECO:0000313" key="5">
    <source>
        <dbReference type="Proteomes" id="UP000184267"/>
    </source>
</evidence>
<evidence type="ECO:0000256" key="2">
    <source>
        <dbReference type="ARBA" id="ARBA00038334"/>
    </source>
</evidence>
<dbReference type="Pfam" id="PF00561">
    <property type="entry name" value="Abhydrolase_1"/>
    <property type="match status" value="1"/>
</dbReference>
<dbReference type="GO" id="GO:0016787">
    <property type="term" value="F:hydrolase activity"/>
    <property type="evidence" value="ECO:0007669"/>
    <property type="project" value="UniProtKB-KW"/>
</dbReference>